<dbReference type="STRING" id="721133.SAMN05216176_108144"/>
<evidence type="ECO:0000313" key="2">
    <source>
        <dbReference type="EMBL" id="EKF41181.1"/>
    </source>
</evidence>
<dbReference type="eggNOG" id="ENOG5031C07">
    <property type="taxonomic scope" value="Bacteria"/>
</dbReference>
<organism evidence="2 3">
    <name type="scientific">Nitratireductor indicus C115</name>
    <dbReference type="NCBI Taxonomy" id="1231190"/>
    <lineage>
        <taxon>Bacteria</taxon>
        <taxon>Pseudomonadati</taxon>
        <taxon>Pseudomonadota</taxon>
        <taxon>Alphaproteobacteria</taxon>
        <taxon>Hyphomicrobiales</taxon>
        <taxon>Phyllobacteriaceae</taxon>
        <taxon>Nitratireductor</taxon>
    </lineage>
</organism>
<evidence type="ECO:0000256" key="1">
    <source>
        <dbReference type="SAM" id="Phobius"/>
    </source>
</evidence>
<comment type="caution">
    <text evidence="2">The sequence shown here is derived from an EMBL/GenBank/DDBJ whole genome shotgun (WGS) entry which is preliminary data.</text>
</comment>
<dbReference type="PATRIC" id="fig|1231190.3.peg.3485"/>
<protein>
    <submittedName>
        <fullName evidence="2">Uncharacterized protein</fullName>
    </submittedName>
</protein>
<reference evidence="2 3" key="1">
    <citation type="journal article" date="2012" name="J. Bacteriol.">
        <title>Genome Sequence of Nitratireductor indicus Type Strain C115.</title>
        <authorList>
            <person name="Lai Q."/>
            <person name="Li G."/>
            <person name="Yu Z."/>
            <person name="Shao Z."/>
        </authorList>
    </citation>
    <scope>NUCLEOTIDE SEQUENCE [LARGE SCALE GENOMIC DNA]</scope>
    <source>
        <strain evidence="2 3">C115</strain>
    </source>
</reference>
<dbReference type="RefSeq" id="WP_009451571.1">
    <property type="nucleotide sequence ID" value="NZ_AMSI01000012.1"/>
</dbReference>
<name>K2P1E8_9HYPH</name>
<keyword evidence="1" id="KW-0812">Transmembrane</keyword>
<keyword evidence="1" id="KW-0472">Membrane</keyword>
<keyword evidence="3" id="KW-1185">Reference proteome</keyword>
<sequence length="256" mass="28471">MRALEDIDRWHELFDALCERAGFSDTASLAASYCQLTRGNGQHQFETAVRNLNNWRTGRHIPRQRSMRILAEILGVDEDPNLLAQWNRLYRSARQAEPEEVMEDDMPAKAAPSPGRKQTLSGWFLLPAMAVGALIFFLGMATGAMITSDWRPWGGGPADDAPLVFYEPELQMTVGESRIIHGERGDCGKLPREWGEIWNGLAPSRLGIYSDGGLVRRNSKYCKGITPARGIRFTATAPGTETLHISGDMIKLTVVE</sequence>
<dbReference type="Proteomes" id="UP000007374">
    <property type="component" value="Unassembled WGS sequence"/>
</dbReference>
<dbReference type="EMBL" id="AMSI01000012">
    <property type="protein sequence ID" value="EKF41181.1"/>
    <property type="molecule type" value="Genomic_DNA"/>
</dbReference>
<keyword evidence="1" id="KW-1133">Transmembrane helix</keyword>
<proteinExistence type="predicted"/>
<accession>K2P1E8</accession>
<gene>
    <name evidence="2" type="ORF">NA8A_16848</name>
</gene>
<evidence type="ECO:0000313" key="3">
    <source>
        <dbReference type="Proteomes" id="UP000007374"/>
    </source>
</evidence>
<feature type="transmembrane region" description="Helical" evidence="1">
    <location>
        <begin position="123"/>
        <end position="146"/>
    </location>
</feature>
<dbReference type="AlphaFoldDB" id="K2P1E8"/>